<dbReference type="Pfam" id="PF09697">
    <property type="entry name" value="Porph_ging"/>
    <property type="match status" value="1"/>
</dbReference>
<proteinExistence type="predicted"/>
<dbReference type="KEGG" id="csto:CGC58_08510"/>
<protein>
    <recommendedName>
        <fullName evidence="3">GLPGLI family protein</fullName>
    </recommendedName>
</protein>
<dbReference type="RefSeq" id="WP_095896337.1">
    <property type="nucleotide sequence ID" value="NZ_BOPK01000021.1"/>
</dbReference>
<name>A0A250G0N9_9FLAO</name>
<dbReference type="OrthoDB" id="1429333at2"/>
<organism evidence="1 2">
    <name type="scientific">Capnocytophaga stomatis</name>
    <dbReference type="NCBI Taxonomy" id="1848904"/>
    <lineage>
        <taxon>Bacteria</taxon>
        <taxon>Pseudomonadati</taxon>
        <taxon>Bacteroidota</taxon>
        <taxon>Flavobacteriia</taxon>
        <taxon>Flavobacteriales</taxon>
        <taxon>Flavobacteriaceae</taxon>
        <taxon>Capnocytophaga</taxon>
    </lineage>
</organism>
<sequence>MVKKRLYLFVLFLFVSLLSVFAQRHLVEYELTPRPIVITEKLKNSEEVKYHNQLKLSVLLEFDHTGYTFKVDDKEFENLSRSGDFRYSRKRSALIIGQYYQLYYNANDNVLCLYWDSWKSRNPEVFDWILTNETAEINGYRVYKAYVDVPYISAKGVNRINNVVAWYCPDIPYGYSPLGYHGLPGLVLALESVRNKYVAKRIVFNVSKEAIIPPKEYNKLKKQALKSK</sequence>
<evidence type="ECO:0008006" key="3">
    <source>
        <dbReference type="Google" id="ProtNLM"/>
    </source>
</evidence>
<dbReference type="AlphaFoldDB" id="A0A250G0N9"/>
<dbReference type="EMBL" id="CP022387">
    <property type="protein sequence ID" value="ATA89767.1"/>
    <property type="molecule type" value="Genomic_DNA"/>
</dbReference>
<dbReference type="InterPro" id="IPR005901">
    <property type="entry name" value="GLPGLI"/>
</dbReference>
<gene>
    <name evidence="1" type="ORF">CGC58_08510</name>
</gene>
<dbReference type="NCBIfam" id="TIGR01200">
    <property type="entry name" value="GLPGLI"/>
    <property type="match status" value="1"/>
</dbReference>
<accession>A0A250G0N9</accession>
<dbReference type="Proteomes" id="UP000217348">
    <property type="component" value="Chromosome"/>
</dbReference>
<evidence type="ECO:0000313" key="1">
    <source>
        <dbReference type="EMBL" id="ATA89767.1"/>
    </source>
</evidence>
<reference evidence="2" key="1">
    <citation type="submission" date="2017-06" db="EMBL/GenBank/DDBJ databases">
        <title>Capnocytophaga spp. assemblies.</title>
        <authorList>
            <person name="Gulvik C.A."/>
        </authorList>
    </citation>
    <scope>NUCLEOTIDE SEQUENCE [LARGE SCALE GENOMIC DNA]</scope>
    <source>
        <strain evidence="2">H2177</strain>
    </source>
</reference>
<evidence type="ECO:0000313" key="2">
    <source>
        <dbReference type="Proteomes" id="UP000217348"/>
    </source>
</evidence>